<dbReference type="OrthoDB" id="25666at2"/>
<dbReference type="Gene3D" id="1.20.120.450">
    <property type="entry name" value="dinb family like domain"/>
    <property type="match status" value="1"/>
</dbReference>
<dbReference type="RefSeq" id="WP_068683400.1">
    <property type="nucleotide sequence ID" value="NZ_LYPA01000059.1"/>
</dbReference>
<evidence type="ECO:0000313" key="5">
    <source>
        <dbReference type="Proteomes" id="UP000092024"/>
    </source>
</evidence>
<dbReference type="PANTHER" id="PTHR37302">
    <property type="entry name" value="SLR1116 PROTEIN"/>
    <property type="match status" value="1"/>
</dbReference>
<reference evidence="4 5" key="1">
    <citation type="submission" date="2016-05" db="EMBL/GenBank/DDBJ databases">
        <title>Paenibacillus oryzae. sp. nov., isolated from the rice root.</title>
        <authorList>
            <person name="Zhang J."/>
            <person name="Zhang X."/>
        </authorList>
    </citation>
    <scope>NUCLEOTIDE SEQUENCE [LARGE SCALE GENOMIC DNA]</scope>
    <source>
        <strain evidence="4 5">1DrF-4</strain>
    </source>
</reference>
<feature type="binding site" evidence="3">
    <location>
        <position position="127"/>
    </location>
    <ligand>
        <name>a divalent metal cation</name>
        <dbReference type="ChEBI" id="CHEBI:60240"/>
    </ligand>
</feature>
<comment type="caution">
    <text evidence="4">The sequence shown here is derived from an EMBL/GenBank/DDBJ whole genome shotgun (WGS) entry which is preliminary data.</text>
</comment>
<dbReference type="InterPro" id="IPR007837">
    <property type="entry name" value="DinB"/>
</dbReference>
<organism evidence="4 5">
    <name type="scientific">Paenibacillus oryzae</name>
    <dbReference type="NCBI Taxonomy" id="1844972"/>
    <lineage>
        <taxon>Bacteria</taxon>
        <taxon>Bacillati</taxon>
        <taxon>Bacillota</taxon>
        <taxon>Bacilli</taxon>
        <taxon>Bacillales</taxon>
        <taxon>Paenibacillaceae</taxon>
        <taxon>Paenibacillus</taxon>
    </lineage>
</organism>
<dbReference type="Proteomes" id="UP000092024">
    <property type="component" value="Unassembled WGS sequence"/>
</dbReference>
<evidence type="ECO:0000313" key="4">
    <source>
        <dbReference type="EMBL" id="OBR65246.1"/>
    </source>
</evidence>
<evidence type="ECO:0000256" key="1">
    <source>
        <dbReference type="ARBA" id="ARBA00008635"/>
    </source>
</evidence>
<feature type="binding site" evidence="3">
    <location>
        <position position="123"/>
    </location>
    <ligand>
        <name>a divalent metal cation</name>
        <dbReference type="ChEBI" id="CHEBI:60240"/>
    </ligand>
</feature>
<dbReference type="EMBL" id="LYPA01000059">
    <property type="protein sequence ID" value="OBR65246.1"/>
    <property type="molecule type" value="Genomic_DNA"/>
</dbReference>
<evidence type="ECO:0000256" key="2">
    <source>
        <dbReference type="ARBA" id="ARBA00022723"/>
    </source>
</evidence>
<dbReference type="SUPFAM" id="SSF109854">
    <property type="entry name" value="DinB/YfiT-like putative metalloenzymes"/>
    <property type="match status" value="1"/>
</dbReference>
<dbReference type="InterPro" id="IPR034660">
    <property type="entry name" value="DinB/YfiT-like"/>
</dbReference>
<keyword evidence="2 3" id="KW-0479">Metal-binding</keyword>
<evidence type="ECO:0000256" key="3">
    <source>
        <dbReference type="PIRSR" id="PIRSR607837-1"/>
    </source>
</evidence>
<sequence length="156" mass="18223">MITLFRYNWMVRDEWFELCSTISQEELLRKRVGGAGSILYTLFHIMDVEYSWIRGIQGKPDIPVTFEDYQSLQQVKELSDFWRNEMLVFLEAWTSKCEDEAVSVAWSDGVYTKGEILRHVIAHEIHHIGQLSIWIRELGLQPVSANVIGRPLRHDG</sequence>
<proteinExistence type="inferred from homology"/>
<comment type="similarity">
    <text evidence="1">Belongs to the DinB family.</text>
</comment>
<keyword evidence="5" id="KW-1185">Reference proteome</keyword>
<gene>
    <name evidence="4" type="ORF">A7K91_19870</name>
</gene>
<protein>
    <submittedName>
        <fullName evidence="4">Damage-inducible protein DinB</fullName>
    </submittedName>
</protein>
<dbReference type="AlphaFoldDB" id="A0A1A5YHW0"/>
<dbReference type="Pfam" id="PF05163">
    <property type="entry name" value="DinB"/>
    <property type="match status" value="1"/>
</dbReference>
<dbReference type="PANTHER" id="PTHR37302:SF3">
    <property type="entry name" value="DAMAGE-INDUCIBLE PROTEIN DINB"/>
    <property type="match status" value="1"/>
</dbReference>
<feature type="binding site" evidence="3">
    <location>
        <position position="44"/>
    </location>
    <ligand>
        <name>a divalent metal cation</name>
        <dbReference type="ChEBI" id="CHEBI:60240"/>
    </ligand>
</feature>
<dbReference type="GO" id="GO:0046872">
    <property type="term" value="F:metal ion binding"/>
    <property type="evidence" value="ECO:0007669"/>
    <property type="project" value="UniProtKB-KW"/>
</dbReference>
<name>A0A1A5YHW0_9BACL</name>
<dbReference type="STRING" id="1844972.A7K91_19870"/>
<accession>A0A1A5YHW0</accession>